<comment type="caution">
    <text evidence="3">The sequence shown here is derived from an EMBL/GenBank/DDBJ whole genome shotgun (WGS) entry which is preliminary data.</text>
</comment>
<feature type="chain" id="PRO_5004031053" description="Glycine zipper domain-containing protein" evidence="2">
    <location>
        <begin position="31"/>
        <end position="94"/>
    </location>
</feature>
<dbReference type="PROSITE" id="PS51257">
    <property type="entry name" value="PROKAR_LIPOPROTEIN"/>
    <property type="match status" value="1"/>
</dbReference>
<dbReference type="Proteomes" id="UP000011744">
    <property type="component" value="Unassembled WGS sequence"/>
</dbReference>
<evidence type="ECO:0008006" key="5">
    <source>
        <dbReference type="Google" id="ProtNLM"/>
    </source>
</evidence>
<evidence type="ECO:0000256" key="2">
    <source>
        <dbReference type="SAM" id="SignalP"/>
    </source>
</evidence>
<protein>
    <recommendedName>
        <fullName evidence="5">Glycine zipper domain-containing protein</fullName>
    </recommendedName>
</protein>
<dbReference type="STRING" id="1244869.H261_09028"/>
<keyword evidence="4" id="KW-1185">Reference proteome</keyword>
<proteinExistence type="predicted"/>
<keyword evidence="1" id="KW-0812">Transmembrane</keyword>
<organism evidence="3 4">
    <name type="scientific">Paramagnetospirillum caucaseum</name>
    <dbReference type="NCBI Taxonomy" id="1244869"/>
    <lineage>
        <taxon>Bacteria</taxon>
        <taxon>Pseudomonadati</taxon>
        <taxon>Pseudomonadota</taxon>
        <taxon>Alphaproteobacteria</taxon>
        <taxon>Rhodospirillales</taxon>
        <taxon>Magnetospirillaceae</taxon>
        <taxon>Paramagnetospirillum</taxon>
    </lineage>
</organism>
<feature type="signal peptide" evidence="2">
    <location>
        <begin position="1"/>
        <end position="30"/>
    </location>
</feature>
<evidence type="ECO:0000313" key="3">
    <source>
        <dbReference type="EMBL" id="EME70317.1"/>
    </source>
</evidence>
<evidence type="ECO:0000313" key="4">
    <source>
        <dbReference type="Proteomes" id="UP000011744"/>
    </source>
</evidence>
<dbReference type="RefSeq" id="WP_008616639.1">
    <property type="nucleotide sequence ID" value="NZ_AONQ01000019.1"/>
</dbReference>
<dbReference type="PATRIC" id="fig|1244869.3.peg.1822"/>
<evidence type="ECO:0000256" key="1">
    <source>
        <dbReference type="SAM" id="Phobius"/>
    </source>
</evidence>
<feature type="transmembrane region" description="Helical" evidence="1">
    <location>
        <begin position="51"/>
        <end position="77"/>
    </location>
</feature>
<dbReference type="AlphaFoldDB" id="M2ZSJ2"/>
<reference evidence="3 4" key="1">
    <citation type="journal article" date="2014" name="Genome Announc.">
        <title>Draft Genome Sequence of Magnetospirillum sp. Strain SO-1, a Freshwater Magnetotactic Bacterium Isolated from the Ol'khovka River, Russia.</title>
        <authorList>
            <person name="Grouzdev D.S."/>
            <person name="Dziuba M.V."/>
            <person name="Sukhacheva M.S."/>
            <person name="Mardanov A.V."/>
            <person name="Beletskiy A.V."/>
            <person name="Kuznetsov B.B."/>
            <person name="Skryabin K.G."/>
        </authorList>
    </citation>
    <scope>NUCLEOTIDE SEQUENCE [LARGE SCALE GENOMIC DNA]</scope>
    <source>
        <strain evidence="3 4">SO-1</strain>
    </source>
</reference>
<keyword evidence="1" id="KW-0472">Membrane</keyword>
<accession>M2ZSJ2</accession>
<sequence>MTIRSNTPARPATALAAVVLAIALSGCANMTNQQQRALSGGAMGAAGGAAIAAMAGGGVVTGALIGAGGGGAIGALLPDNWTGRTSSSGTKTSR</sequence>
<gene>
    <name evidence="3" type="ORF">H261_09028</name>
</gene>
<keyword evidence="1" id="KW-1133">Transmembrane helix</keyword>
<name>M2ZSJ2_9PROT</name>
<dbReference type="EMBL" id="AONQ01000019">
    <property type="protein sequence ID" value="EME70317.1"/>
    <property type="molecule type" value="Genomic_DNA"/>
</dbReference>
<keyword evidence="2" id="KW-0732">Signal</keyword>